<accession>A0A915D8P5</accession>
<dbReference type="WBParaSite" id="jg1731">
    <property type="protein sequence ID" value="jg1731"/>
    <property type="gene ID" value="jg1731"/>
</dbReference>
<proteinExistence type="predicted"/>
<sequence length="83" mass="10557">MHILFQEIFEMTREWESVATCDDEKFFKQWKEIYSKWWASWRYNQTEKHDCGATSKYLCDHYKKYNQAYEEKERRAMERVKRR</sequence>
<dbReference type="AlphaFoldDB" id="A0A915D8P5"/>
<keyword evidence="1" id="KW-1185">Reference proteome</keyword>
<evidence type="ECO:0000313" key="1">
    <source>
        <dbReference type="Proteomes" id="UP000887574"/>
    </source>
</evidence>
<organism evidence="1 2">
    <name type="scientific">Ditylenchus dipsaci</name>
    <dbReference type="NCBI Taxonomy" id="166011"/>
    <lineage>
        <taxon>Eukaryota</taxon>
        <taxon>Metazoa</taxon>
        <taxon>Ecdysozoa</taxon>
        <taxon>Nematoda</taxon>
        <taxon>Chromadorea</taxon>
        <taxon>Rhabditida</taxon>
        <taxon>Tylenchina</taxon>
        <taxon>Tylenchomorpha</taxon>
        <taxon>Sphaerularioidea</taxon>
        <taxon>Anguinidae</taxon>
        <taxon>Anguininae</taxon>
        <taxon>Ditylenchus</taxon>
    </lineage>
</organism>
<protein>
    <submittedName>
        <fullName evidence="2">Uncharacterized protein</fullName>
    </submittedName>
</protein>
<reference evidence="2" key="1">
    <citation type="submission" date="2022-11" db="UniProtKB">
        <authorList>
            <consortium name="WormBaseParasite"/>
        </authorList>
    </citation>
    <scope>IDENTIFICATION</scope>
</reference>
<dbReference type="Proteomes" id="UP000887574">
    <property type="component" value="Unplaced"/>
</dbReference>
<name>A0A915D8P5_9BILA</name>
<evidence type="ECO:0000313" key="2">
    <source>
        <dbReference type="WBParaSite" id="jg1731"/>
    </source>
</evidence>